<sequence length="80" mass="9042">MATGRTGADGSPELYSSWYLPKYPLKWDEVTNSYSQVTDSVQITTVDELTNGMYAMRNNKGKPIHDPDVPFEIIFGRGPW</sequence>
<evidence type="ECO:0000313" key="2">
    <source>
        <dbReference type="Proteomes" id="UP000523447"/>
    </source>
</evidence>
<reference evidence="1 2" key="1">
    <citation type="submission" date="2020-04" db="EMBL/GenBank/DDBJ databases">
        <title>MicrobeNet Type strains.</title>
        <authorList>
            <person name="Nicholson A.C."/>
        </authorList>
    </citation>
    <scope>NUCLEOTIDE SEQUENCE [LARGE SCALE GENOMIC DNA]</scope>
    <source>
        <strain evidence="1 2">DSM 44445</strain>
    </source>
</reference>
<gene>
    <name evidence="1" type="ORF">HGA07_07975</name>
</gene>
<name>A0A7X6LVV9_9NOCA</name>
<comment type="caution">
    <text evidence="1">The sequence shown here is derived from an EMBL/GenBank/DDBJ whole genome shotgun (WGS) entry which is preliminary data.</text>
</comment>
<protein>
    <submittedName>
        <fullName evidence="1">Uncharacterized protein</fullName>
    </submittedName>
</protein>
<dbReference type="EMBL" id="JAAXPE010000005">
    <property type="protein sequence ID" value="NKY85560.1"/>
    <property type="molecule type" value="Genomic_DNA"/>
</dbReference>
<dbReference type="RefSeq" id="WP_040715218.1">
    <property type="nucleotide sequence ID" value="NZ_CAWPHS010000045.1"/>
</dbReference>
<evidence type="ECO:0000313" key="1">
    <source>
        <dbReference type="EMBL" id="NKY85560.1"/>
    </source>
</evidence>
<accession>A0A7X6LVV9</accession>
<keyword evidence="2" id="KW-1185">Reference proteome</keyword>
<proteinExistence type="predicted"/>
<dbReference type="Proteomes" id="UP000523447">
    <property type="component" value="Unassembled WGS sequence"/>
</dbReference>
<organism evidence="1 2">
    <name type="scientific">Nocardia veterana</name>
    <dbReference type="NCBI Taxonomy" id="132249"/>
    <lineage>
        <taxon>Bacteria</taxon>
        <taxon>Bacillati</taxon>
        <taxon>Actinomycetota</taxon>
        <taxon>Actinomycetes</taxon>
        <taxon>Mycobacteriales</taxon>
        <taxon>Nocardiaceae</taxon>
        <taxon>Nocardia</taxon>
    </lineage>
</organism>
<dbReference type="AlphaFoldDB" id="A0A7X6LVV9"/>